<evidence type="ECO:0000313" key="1">
    <source>
        <dbReference type="EMBL" id="MFB9812734.1"/>
    </source>
</evidence>
<gene>
    <name evidence="1" type="ORF">ACFFN7_15390</name>
</gene>
<organism evidence="1 2">
    <name type="scientific">Haloarcula sebkhae</name>
    <dbReference type="NCBI Taxonomy" id="932660"/>
    <lineage>
        <taxon>Archaea</taxon>
        <taxon>Methanobacteriati</taxon>
        <taxon>Methanobacteriota</taxon>
        <taxon>Stenosarchaea group</taxon>
        <taxon>Halobacteria</taxon>
        <taxon>Halobacteriales</taxon>
        <taxon>Haloarculaceae</taxon>
        <taxon>Haloarcula</taxon>
    </lineage>
</organism>
<accession>A0ACC6VNG6</accession>
<protein>
    <submittedName>
        <fullName evidence="1">Uncharacterized protein</fullName>
    </submittedName>
</protein>
<dbReference type="EMBL" id="JBHMAK010000012">
    <property type="protein sequence ID" value="MFB9812734.1"/>
    <property type="molecule type" value="Genomic_DNA"/>
</dbReference>
<name>A0ACC6VNG6_9EURY</name>
<comment type="caution">
    <text evidence="1">The sequence shown here is derived from an EMBL/GenBank/DDBJ whole genome shotgun (WGS) entry which is preliminary data.</text>
</comment>
<reference evidence="1" key="1">
    <citation type="submission" date="2024-09" db="EMBL/GenBank/DDBJ databases">
        <authorList>
            <person name="Sun Q."/>
            <person name="Mori K."/>
        </authorList>
    </citation>
    <scope>NUCLEOTIDE SEQUENCE</scope>
    <source>
        <strain evidence="1">JCM 19018</strain>
    </source>
</reference>
<dbReference type="Proteomes" id="UP001589559">
    <property type="component" value="Unassembled WGS sequence"/>
</dbReference>
<evidence type="ECO:0000313" key="2">
    <source>
        <dbReference type="Proteomes" id="UP001589559"/>
    </source>
</evidence>
<sequence length="40" mass="4751">MSDSEFRWFRHFWDEIFPALTEAAIGQRVEPLVNIDDNTP</sequence>
<keyword evidence="2" id="KW-1185">Reference proteome</keyword>
<proteinExistence type="predicted"/>